<feature type="transmembrane region" description="Helical" evidence="1">
    <location>
        <begin position="100"/>
        <end position="121"/>
    </location>
</feature>
<feature type="transmembrane region" description="Helical" evidence="1">
    <location>
        <begin position="38"/>
        <end position="57"/>
    </location>
</feature>
<gene>
    <name evidence="2" type="ORF">SAMN05421738_10365</name>
</gene>
<reference evidence="3" key="1">
    <citation type="submission" date="2016-10" db="EMBL/GenBank/DDBJ databases">
        <authorList>
            <person name="Varghese N."/>
            <person name="Submissions S."/>
        </authorList>
    </citation>
    <scope>NUCLEOTIDE SEQUENCE [LARGE SCALE GENOMIC DNA]</scope>
    <source>
        <strain evidence="3">XJ109</strain>
    </source>
</reference>
<accession>A0A1I4U433</accession>
<feature type="transmembrane region" description="Helical" evidence="1">
    <location>
        <begin position="211"/>
        <end position="230"/>
    </location>
</feature>
<keyword evidence="3" id="KW-1185">Reference proteome</keyword>
<dbReference type="AlphaFoldDB" id="A0A1I4U433"/>
<dbReference type="EMBL" id="FOUZ01000003">
    <property type="protein sequence ID" value="SFM83705.1"/>
    <property type="molecule type" value="Genomic_DNA"/>
</dbReference>
<dbReference type="STRING" id="684065.SAMN05421738_10365"/>
<evidence type="ECO:0008006" key="4">
    <source>
        <dbReference type="Google" id="ProtNLM"/>
    </source>
</evidence>
<feature type="transmembrane region" description="Helical" evidence="1">
    <location>
        <begin position="188"/>
        <end position="205"/>
    </location>
</feature>
<feature type="transmembrane region" description="Helical" evidence="1">
    <location>
        <begin position="250"/>
        <end position="269"/>
    </location>
</feature>
<evidence type="ECO:0000313" key="3">
    <source>
        <dbReference type="Proteomes" id="UP000199149"/>
    </source>
</evidence>
<keyword evidence="1" id="KW-0812">Transmembrane</keyword>
<organism evidence="2 3">
    <name type="scientific">Algoriella xinjiangensis</name>
    <dbReference type="NCBI Taxonomy" id="684065"/>
    <lineage>
        <taxon>Bacteria</taxon>
        <taxon>Pseudomonadati</taxon>
        <taxon>Bacteroidota</taxon>
        <taxon>Flavobacteriia</taxon>
        <taxon>Flavobacteriales</taxon>
        <taxon>Weeksellaceae</taxon>
        <taxon>Algoriella</taxon>
    </lineage>
</organism>
<keyword evidence="1" id="KW-0472">Membrane</keyword>
<sequence>MIATAIFFKDKEIILPEIAALSVGIITFRENKWIQRPIHIFLLPSITAILGFGINFLPIILSLKLMLVLIGMLAFLRIFKSQLAPALATGLLPIVTNAHSFLFLIAIIFFVLLLYFAIKLFNIKPTENSVPIIYESHNRWLIGLCLIWFLVCYFSGFIYFSAIPPVIVVAFESLNNPALKLKIRAKRILTLFIASLIGCLTINYIDNLLIAGLIDLIAVTLLLKLMNLRLPPAFAMVILPMILPEKSLEYLPFATLIMSTFFMLSIYFIQKKSYPKPIDFS</sequence>
<protein>
    <recommendedName>
        <fullName evidence="4">HPP family protein</fullName>
    </recommendedName>
</protein>
<evidence type="ECO:0000313" key="2">
    <source>
        <dbReference type="EMBL" id="SFM83705.1"/>
    </source>
</evidence>
<evidence type="ECO:0000256" key="1">
    <source>
        <dbReference type="SAM" id="Phobius"/>
    </source>
</evidence>
<name>A0A1I4U433_9FLAO</name>
<keyword evidence="1" id="KW-1133">Transmembrane helix</keyword>
<feature type="transmembrane region" description="Helical" evidence="1">
    <location>
        <begin position="141"/>
        <end position="167"/>
    </location>
</feature>
<dbReference type="Proteomes" id="UP000199149">
    <property type="component" value="Unassembled WGS sequence"/>
</dbReference>
<proteinExistence type="predicted"/>